<keyword evidence="4" id="KW-0645">Protease</keyword>
<sequence length="725" mass="83928">MEAASILSAMKGDKLKDSPQWRTWFACVKLYAKQKRVWDLCDPDIEKEDRPRGLREPYEPEYPEDGDTEERKEWRDRMDVYKVAYAKWEKQIKGLDDVNEYIISFLDPIHHLALIDYETPYDRLVYLKSRFARSSAYEEEIRMKWRLFAVQKPKGNIDQWLSIWDTLREQAVSLHLEEVKSANRDFLQAVKEVLPIWWQARYQEIVMDRKPYDTRDLIESFRAIYREIGPKQSSSSELKGSFSTWQDHKEETEETPKPTSLSFDKRPCPYGRTNHRHRVATCYALNEAARPSWFKPNDETLQKIKKNFAADPAWKKWVEKVVKDANEVKQKPQDSAHAVHERTNSARTDIPKEDPVDMCFLTQSPQISAEVFSASHKARSTIQDRWILDTGASRHICNDKSRFISLKPYETTLATGDSSTEVIARGTVKLIGRNPETGKKRVISLSDALYSPGFHTNLVSYAALLKKGGRWCQKSNCIVDTDNRPILSVHLWDSMNLWLFDEPEEVVHPHAHAVRSSEKQLEARASANLWHRRFAHINPKAVQKLASMVDGVTIEDANEEETLCETCQLGHAPRQVSRRPVGRTFGRFGRVHFDLIQLPVAYNGHRWISHFVIEGIRFHWISTHELKSQCQLAINQFVQLAKNWWDLPIKAFHYDNEKAAGQSAEWSLTSDGIVVYHSPPAHPEMNGYAERAGGVIILRMRMLMLEGKLPKDLWPEAAQAAVWLL</sequence>
<keyword evidence="16" id="KW-0239">DNA-directed DNA polymerase</keyword>
<dbReference type="GO" id="GO:0006508">
    <property type="term" value="P:proteolysis"/>
    <property type="evidence" value="ECO:0007669"/>
    <property type="project" value="UniProtKB-KW"/>
</dbReference>
<dbReference type="GO" id="GO:0006310">
    <property type="term" value="P:DNA recombination"/>
    <property type="evidence" value="ECO:0007669"/>
    <property type="project" value="UniProtKB-KW"/>
</dbReference>
<dbReference type="GO" id="GO:0003723">
    <property type="term" value="F:RNA binding"/>
    <property type="evidence" value="ECO:0007669"/>
    <property type="project" value="UniProtKB-KW"/>
</dbReference>
<feature type="compositionally biased region" description="Basic and acidic residues" evidence="22">
    <location>
        <begin position="246"/>
        <end position="256"/>
    </location>
</feature>
<dbReference type="GO" id="GO:0005524">
    <property type="term" value="F:ATP binding"/>
    <property type="evidence" value="ECO:0007669"/>
    <property type="project" value="UniProtKB-KW"/>
</dbReference>
<comment type="function">
    <text evidence="1">The aspartyl protease (PR) mediates the proteolytic cleavages of the Gag and Gag-Pol polyproteins after assembly of the VLP.</text>
</comment>
<keyword evidence="16" id="KW-0808">Transferase</keyword>
<evidence type="ECO:0000256" key="22">
    <source>
        <dbReference type="SAM" id="MobiDB-lite"/>
    </source>
</evidence>
<dbReference type="GO" id="GO:0003887">
    <property type="term" value="F:DNA-directed DNA polymerase activity"/>
    <property type="evidence" value="ECO:0007669"/>
    <property type="project" value="UniProtKB-KW"/>
</dbReference>
<comment type="caution">
    <text evidence="24">The sequence shown here is derived from an EMBL/GenBank/DDBJ whole genome shotgun (WGS) entry which is preliminary data.</text>
</comment>
<keyword evidence="5" id="KW-0548">Nucleotidyltransferase</keyword>
<feature type="compositionally biased region" description="Polar residues" evidence="22">
    <location>
        <begin position="232"/>
        <end position="245"/>
    </location>
</feature>
<evidence type="ECO:0000256" key="15">
    <source>
        <dbReference type="ARBA" id="ARBA00022918"/>
    </source>
</evidence>
<keyword evidence="9" id="KW-0255">Endonuclease</keyword>
<dbReference type="InterPro" id="IPR039537">
    <property type="entry name" value="Retrotran_Ty1/copia-like"/>
</dbReference>
<dbReference type="InterPro" id="IPR025724">
    <property type="entry name" value="GAG-pre-integrase_dom"/>
</dbReference>
<evidence type="ECO:0000256" key="8">
    <source>
        <dbReference type="ARBA" id="ARBA00022741"/>
    </source>
</evidence>
<reference evidence="24" key="2">
    <citation type="journal article" date="2023" name="IMA Fungus">
        <title>Comparative genomic study of the Penicillium genus elucidates a diverse pangenome and 15 lateral gene transfer events.</title>
        <authorList>
            <person name="Petersen C."/>
            <person name="Sorensen T."/>
            <person name="Nielsen M.R."/>
            <person name="Sondergaard T.E."/>
            <person name="Sorensen J.L."/>
            <person name="Fitzpatrick D.A."/>
            <person name="Frisvad J.C."/>
            <person name="Nielsen K.L."/>
        </authorList>
    </citation>
    <scope>NUCLEOTIDE SEQUENCE</scope>
    <source>
        <strain evidence="24">IBT 21472</strain>
    </source>
</reference>
<dbReference type="InterPro" id="IPR036397">
    <property type="entry name" value="RNaseH_sf"/>
</dbReference>
<evidence type="ECO:0000259" key="23">
    <source>
        <dbReference type="PROSITE" id="PS50994"/>
    </source>
</evidence>
<dbReference type="PANTHER" id="PTHR42648">
    <property type="entry name" value="TRANSPOSASE, PUTATIVE-RELATED"/>
    <property type="match status" value="1"/>
</dbReference>
<evidence type="ECO:0000256" key="17">
    <source>
        <dbReference type="ARBA" id="ARBA00023113"/>
    </source>
</evidence>
<protein>
    <recommendedName>
        <fullName evidence="23">Integrase catalytic domain-containing protein</fullName>
    </recommendedName>
</protein>
<evidence type="ECO:0000256" key="16">
    <source>
        <dbReference type="ARBA" id="ARBA00022932"/>
    </source>
</evidence>
<dbReference type="GO" id="GO:0004519">
    <property type="term" value="F:endonuclease activity"/>
    <property type="evidence" value="ECO:0007669"/>
    <property type="project" value="UniProtKB-KW"/>
</dbReference>
<name>A0A9W9PY51_9EURO</name>
<evidence type="ECO:0000256" key="1">
    <source>
        <dbReference type="ARBA" id="ARBA00002180"/>
    </source>
</evidence>
<reference evidence="24" key="1">
    <citation type="submission" date="2022-12" db="EMBL/GenBank/DDBJ databases">
        <authorList>
            <person name="Petersen C."/>
        </authorList>
    </citation>
    <scope>NUCLEOTIDE SEQUENCE</scope>
    <source>
        <strain evidence="24">IBT 21472</strain>
    </source>
</reference>
<dbReference type="InterPro" id="IPR012337">
    <property type="entry name" value="RNaseH-like_sf"/>
</dbReference>
<evidence type="ECO:0000256" key="2">
    <source>
        <dbReference type="ARBA" id="ARBA00022578"/>
    </source>
</evidence>
<evidence type="ECO:0000256" key="18">
    <source>
        <dbReference type="ARBA" id="ARBA00023125"/>
    </source>
</evidence>
<evidence type="ECO:0000256" key="19">
    <source>
        <dbReference type="ARBA" id="ARBA00023172"/>
    </source>
</evidence>
<dbReference type="InterPro" id="IPR054722">
    <property type="entry name" value="PolX-like_BBD"/>
</dbReference>
<evidence type="ECO:0000256" key="14">
    <source>
        <dbReference type="ARBA" id="ARBA00022908"/>
    </source>
</evidence>
<feature type="region of interest" description="Disordered" evidence="22">
    <location>
        <begin position="232"/>
        <end position="266"/>
    </location>
</feature>
<dbReference type="GO" id="GO:0003677">
    <property type="term" value="F:DNA binding"/>
    <property type="evidence" value="ECO:0007669"/>
    <property type="project" value="UniProtKB-KW"/>
</dbReference>
<keyword evidence="12" id="KW-0460">Magnesium</keyword>
<dbReference type="Pfam" id="PF13976">
    <property type="entry name" value="gag_pre-integrs"/>
    <property type="match status" value="1"/>
</dbReference>
<keyword evidence="11" id="KW-0067">ATP-binding</keyword>
<proteinExistence type="predicted"/>
<feature type="compositionally biased region" description="Acidic residues" evidence="22">
    <location>
        <begin position="59"/>
        <end position="68"/>
    </location>
</feature>
<dbReference type="SUPFAM" id="SSF53098">
    <property type="entry name" value="Ribonuclease H-like"/>
    <property type="match status" value="1"/>
</dbReference>
<gene>
    <name evidence="24" type="ORF">N7476_004754</name>
</gene>
<keyword evidence="7" id="KW-0479">Metal-binding</keyword>
<keyword evidence="15" id="KW-0695">RNA-directed DNA polymerase</keyword>
<dbReference type="EMBL" id="JAPZBO010000004">
    <property type="protein sequence ID" value="KAJ5318334.1"/>
    <property type="molecule type" value="Genomic_DNA"/>
</dbReference>
<comment type="catalytic activity">
    <reaction evidence="21">
        <text>DNA(n) + a 2'-deoxyribonucleoside 5'-triphosphate = DNA(n+1) + diphosphate</text>
        <dbReference type="Rhea" id="RHEA:22508"/>
        <dbReference type="Rhea" id="RHEA-COMP:17339"/>
        <dbReference type="Rhea" id="RHEA-COMP:17340"/>
        <dbReference type="ChEBI" id="CHEBI:33019"/>
        <dbReference type="ChEBI" id="CHEBI:61560"/>
        <dbReference type="ChEBI" id="CHEBI:173112"/>
        <dbReference type="EC" id="2.7.7.7"/>
    </reaction>
</comment>
<dbReference type="GO" id="GO:0003964">
    <property type="term" value="F:RNA-directed DNA polymerase activity"/>
    <property type="evidence" value="ECO:0007669"/>
    <property type="project" value="UniProtKB-KW"/>
</dbReference>
<keyword evidence="19" id="KW-0233">DNA recombination</keyword>
<keyword evidence="10" id="KW-0378">Hydrolase</keyword>
<evidence type="ECO:0000313" key="24">
    <source>
        <dbReference type="EMBL" id="KAJ5318334.1"/>
    </source>
</evidence>
<dbReference type="PANTHER" id="PTHR42648:SF11">
    <property type="entry name" value="TRANSPOSON TY4-P GAG-POL POLYPROTEIN"/>
    <property type="match status" value="1"/>
</dbReference>
<keyword evidence="8" id="KW-0547">Nucleotide-binding</keyword>
<dbReference type="GO" id="GO:0005634">
    <property type="term" value="C:nucleus"/>
    <property type="evidence" value="ECO:0007669"/>
    <property type="project" value="UniProtKB-ARBA"/>
</dbReference>
<dbReference type="Gene3D" id="3.30.420.10">
    <property type="entry name" value="Ribonuclease H-like superfamily/Ribonuclease H"/>
    <property type="match status" value="1"/>
</dbReference>
<keyword evidence="2" id="KW-0815">Transposition</keyword>
<evidence type="ECO:0000256" key="20">
    <source>
        <dbReference type="ARBA" id="ARBA00048173"/>
    </source>
</evidence>
<evidence type="ECO:0000256" key="11">
    <source>
        <dbReference type="ARBA" id="ARBA00022840"/>
    </source>
</evidence>
<dbReference type="InterPro" id="IPR001584">
    <property type="entry name" value="Integrase_cat-core"/>
</dbReference>
<accession>A0A9W9PY51</accession>
<comment type="catalytic activity">
    <reaction evidence="20">
        <text>DNA(n) + a 2'-deoxyribonucleoside 5'-triphosphate = DNA(n+1) + diphosphate</text>
        <dbReference type="Rhea" id="RHEA:22508"/>
        <dbReference type="Rhea" id="RHEA-COMP:17339"/>
        <dbReference type="Rhea" id="RHEA-COMP:17340"/>
        <dbReference type="ChEBI" id="CHEBI:33019"/>
        <dbReference type="ChEBI" id="CHEBI:61560"/>
        <dbReference type="ChEBI" id="CHEBI:173112"/>
        <dbReference type="EC" id="2.7.7.49"/>
    </reaction>
</comment>
<keyword evidence="25" id="KW-1185">Reference proteome</keyword>
<evidence type="ECO:0000313" key="25">
    <source>
        <dbReference type="Proteomes" id="UP001147746"/>
    </source>
</evidence>
<dbReference type="Proteomes" id="UP001147746">
    <property type="component" value="Unassembled WGS sequence"/>
</dbReference>
<keyword evidence="18" id="KW-0238">DNA-binding</keyword>
<keyword evidence="17" id="KW-0917">Virion maturation</keyword>
<evidence type="ECO:0000256" key="7">
    <source>
        <dbReference type="ARBA" id="ARBA00022723"/>
    </source>
</evidence>
<dbReference type="GO" id="GO:0015074">
    <property type="term" value="P:DNA integration"/>
    <property type="evidence" value="ECO:0007669"/>
    <property type="project" value="UniProtKB-KW"/>
</dbReference>
<evidence type="ECO:0000256" key="10">
    <source>
        <dbReference type="ARBA" id="ARBA00022801"/>
    </source>
</evidence>
<evidence type="ECO:0000256" key="3">
    <source>
        <dbReference type="ARBA" id="ARBA00022612"/>
    </source>
</evidence>
<evidence type="ECO:0000256" key="5">
    <source>
        <dbReference type="ARBA" id="ARBA00022695"/>
    </source>
</evidence>
<dbReference type="PROSITE" id="PS50994">
    <property type="entry name" value="INTEGRASE"/>
    <property type="match status" value="1"/>
</dbReference>
<dbReference type="Pfam" id="PF22936">
    <property type="entry name" value="Pol_BBD"/>
    <property type="match status" value="1"/>
</dbReference>
<feature type="compositionally biased region" description="Basic and acidic residues" evidence="22">
    <location>
        <begin position="49"/>
        <end position="58"/>
    </location>
</feature>
<evidence type="ECO:0000256" key="21">
    <source>
        <dbReference type="ARBA" id="ARBA00049244"/>
    </source>
</evidence>
<evidence type="ECO:0000256" key="13">
    <source>
        <dbReference type="ARBA" id="ARBA00022884"/>
    </source>
</evidence>
<dbReference type="GO" id="GO:0046872">
    <property type="term" value="F:metal ion binding"/>
    <property type="evidence" value="ECO:0007669"/>
    <property type="project" value="UniProtKB-KW"/>
</dbReference>
<keyword evidence="13" id="KW-0694">RNA-binding</keyword>
<evidence type="ECO:0000256" key="4">
    <source>
        <dbReference type="ARBA" id="ARBA00022670"/>
    </source>
</evidence>
<evidence type="ECO:0000256" key="6">
    <source>
        <dbReference type="ARBA" id="ARBA00022722"/>
    </source>
</evidence>
<organism evidence="24 25">
    <name type="scientific">Penicillium atrosanguineum</name>
    <dbReference type="NCBI Taxonomy" id="1132637"/>
    <lineage>
        <taxon>Eukaryota</taxon>
        <taxon>Fungi</taxon>
        <taxon>Dikarya</taxon>
        <taxon>Ascomycota</taxon>
        <taxon>Pezizomycotina</taxon>
        <taxon>Eurotiomycetes</taxon>
        <taxon>Eurotiomycetidae</taxon>
        <taxon>Eurotiales</taxon>
        <taxon>Aspergillaceae</taxon>
        <taxon>Penicillium</taxon>
    </lineage>
</organism>
<dbReference type="GO" id="GO:0032196">
    <property type="term" value="P:transposition"/>
    <property type="evidence" value="ECO:0007669"/>
    <property type="project" value="UniProtKB-KW"/>
</dbReference>
<feature type="region of interest" description="Disordered" evidence="22">
    <location>
        <begin position="328"/>
        <end position="350"/>
    </location>
</feature>
<keyword evidence="3" id="KW-1188">Viral release from host cell</keyword>
<feature type="region of interest" description="Disordered" evidence="22">
    <location>
        <begin position="49"/>
        <end position="70"/>
    </location>
</feature>
<keyword evidence="6" id="KW-0540">Nuclease</keyword>
<dbReference type="AlphaFoldDB" id="A0A9W9PY51"/>
<evidence type="ECO:0000256" key="9">
    <source>
        <dbReference type="ARBA" id="ARBA00022759"/>
    </source>
</evidence>
<keyword evidence="14" id="KW-0229">DNA integration</keyword>
<dbReference type="GO" id="GO:0008233">
    <property type="term" value="F:peptidase activity"/>
    <property type="evidence" value="ECO:0007669"/>
    <property type="project" value="UniProtKB-KW"/>
</dbReference>
<feature type="domain" description="Integrase catalytic" evidence="23">
    <location>
        <begin position="576"/>
        <end position="725"/>
    </location>
</feature>
<evidence type="ECO:0000256" key="12">
    <source>
        <dbReference type="ARBA" id="ARBA00022842"/>
    </source>
</evidence>